<feature type="domain" description="HTH araC/xylS-type" evidence="3">
    <location>
        <begin position="199"/>
        <end position="297"/>
    </location>
</feature>
<evidence type="ECO:0000256" key="2">
    <source>
        <dbReference type="ARBA" id="ARBA00023163"/>
    </source>
</evidence>
<reference evidence="4 5" key="1">
    <citation type="submission" date="2020-06" db="EMBL/GenBank/DDBJ databases">
        <authorList>
            <person name="Qiu C."/>
            <person name="Liu Z."/>
        </authorList>
    </citation>
    <scope>NUCLEOTIDE SEQUENCE [LARGE SCALE GENOMIC DNA]</scope>
    <source>
        <strain evidence="4 5">EM 1</strain>
    </source>
</reference>
<keyword evidence="1" id="KW-0805">Transcription regulation</keyword>
<organism evidence="4 5">
    <name type="scientific">Undibacterium oligocarboniphilum</name>
    <dbReference type="NCBI Taxonomy" id="666702"/>
    <lineage>
        <taxon>Bacteria</taxon>
        <taxon>Pseudomonadati</taxon>
        <taxon>Pseudomonadota</taxon>
        <taxon>Betaproteobacteria</taxon>
        <taxon>Burkholderiales</taxon>
        <taxon>Oxalobacteraceae</taxon>
        <taxon>Undibacterium</taxon>
    </lineage>
</organism>
<dbReference type="InterPro" id="IPR009057">
    <property type="entry name" value="Homeodomain-like_sf"/>
</dbReference>
<evidence type="ECO:0000313" key="5">
    <source>
        <dbReference type="Proteomes" id="UP000588051"/>
    </source>
</evidence>
<dbReference type="EMBL" id="JABXYJ010000004">
    <property type="protein sequence ID" value="NVO77982.1"/>
    <property type="molecule type" value="Genomic_DNA"/>
</dbReference>
<dbReference type="SMART" id="SM00342">
    <property type="entry name" value="HTH_ARAC"/>
    <property type="match status" value="1"/>
</dbReference>
<evidence type="ECO:0000259" key="3">
    <source>
        <dbReference type="PROSITE" id="PS01124"/>
    </source>
</evidence>
<dbReference type="Pfam" id="PF06719">
    <property type="entry name" value="AraC_N"/>
    <property type="match status" value="1"/>
</dbReference>
<protein>
    <submittedName>
        <fullName evidence="4">AraC family transcriptional regulator</fullName>
    </submittedName>
</protein>
<evidence type="ECO:0000313" key="4">
    <source>
        <dbReference type="EMBL" id="NVO77982.1"/>
    </source>
</evidence>
<accession>A0A850QC56</accession>
<dbReference type="PANTHER" id="PTHR43436:SF1">
    <property type="entry name" value="TRANSCRIPTIONAL REGULATORY PROTEIN"/>
    <property type="match status" value="1"/>
</dbReference>
<proteinExistence type="predicted"/>
<gene>
    <name evidence="4" type="ORF">HV832_09060</name>
</gene>
<sequence length="303" mass="33092">MKEQSQSSAANKQLLAELAGQIAQTDGVFNTLIPELTVFRRSTLTAPLPCIYGLGLGLTVQGGKRVMLGDEMFDYGPGQSLLTSVDLPVISHVTRATAEAPYLGLGIALDARLITQIAAGMPVPASSRAPAARAMSVVDLEDGLLGALVRLVQLLREPAMIPLIAPLMLQEIIVRLLSGGHERVLRHLVTAGSPGQQIAKVMSWLKQHYMEDIAMEDLSVRAHMSPSTFRQHFRQVAGMSPLQYLKYLRLQEARQLMLNQDLDASSAAIQVGYESASQFSREYTRLFGAPPLRDIRRVRALPV</sequence>
<dbReference type="Proteomes" id="UP000588051">
    <property type="component" value="Unassembled WGS sequence"/>
</dbReference>
<dbReference type="RefSeq" id="WP_176803382.1">
    <property type="nucleotide sequence ID" value="NZ_JABXYJ010000004.1"/>
</dbReference>
<comment type="caution">
    <text evidence="4">The sequence shown here is derived from an EMBL/GenBank/DDBJ whole genome shotgun (WGS) entry which is preliminary data.</text>
</comment>
<dbReference type="Gene3D" id="1.10.10.60">
    <property type="entry name" value="Homeodomain-like"/>
    <property type="match status" value="1"/>
</dbReference>
<dbReference type="GO" id="GO:0003700">
    <property type="term" value="F:DNA-binding transcription factor activity"/>
    <property type="evidence" value="ECO:0007669"/>
    <property type="project" value="InterPro"/>
</dbReference>
<keyword evidence="2" id="KW-0804">Transcription</keyword>
<dbReference type="AlphaFoldDB" id="A0A850QC56"/>
<keyword evidence="5" id="KW-1185">Reference proteome</keyword>
<dbReference type="InterPro" id="IPR009594">
    <property type="entry name" value="Tscrpt_reg_HTH_AraC_N"/>
</dbReference>
<dbReference type="SUPFAM" id="SSF46689">
    <property type="entry name" value="Homeodomain-like"/>
    <property type="match status" value="2"/>
</dbReference>
<dbReference type="InterPro" id="IPR018060">
    <property type="entry name" value="HTH_AraC"/>
</dbReference>
<dbReference type="Pfam" id="PF12833">
    <property type="entry name" value="HTH_18"/>
    <property type="match status" value="1"/>
</dbReference>
<name>A0A850QC56_9BURK</name>
<dbReference type="PANTHER" id="PTHR43436">
    <property type="entry name" value="ARAC-FAMILY TRANSCRIPTIONAL REGULATOR"/>
    <property type="match status" value="1"/>
</dbReference>
<dbReference type="PROSITE" id="PS01124">
    <property type="entry name" value="HTH_ARAC_FAMILY_2"/>
    <property type="match status" value="1"/>
</dbReference>
<evidence type="ECO:0000256" key="1">
    <source>
        <dbReference type="ARBA" id="ARBA00023015"/>
    </source>
</evidence>
<dbReference type="GO" id="GO:0043565">
    <property type="term" value="F:sequence-specific DNA binding"/>
    <property type="evidence" value="ECO:0007669"/>
    <property type="project" value="InterPro"/>
</dbReference>